<evidence type="ECO:0000256" key="3">
    <source>
        <dbReference type="ARBA" id="ARBA00011245"/>
    </source>
</evidence>
<feature type="disulfide bond" evidence="19">
    <location>
        <begin position="317"/>
        <end position="333"/>
    </location>
</feature>
<evidence type="ECO:0000256" key="14">
    <source>
        <dbReference type="ARBA" id="ARBA00043748"/>
    </source>
</evidence>
<dbReference type="EC" id="3.1.3.8" evidence="4"/>
<evidence type="ECO:0000256" key="17">
    <source>
        <dbReference type="ARBA" id="ARBA00044262"/>
    </source>
</evidence>
<comment type="similarity">
    <text evidence="2">Belongs to the histidine acid phosphatase family.</text>
</comment>
<dbReference type="SUPFAM" id="SSF53254">
    <property type="entry name" value="Phosphoglycerate mutase-like"/>
    <property type="match status" value="1"/>
</dbReference>
<proteinExistence type="inferred from homology"/>
<keyword evidence="20" id="KW-0472">Membrane</keyword>
<dbReference type="InterPro" id="IPR029033">
    <property type="entry name" value="His_PPase_superfam"/>
</dbReference>
<dbReference type="InterPro" id="IPR033379">
    <property type="entry name" value="Acid_Pase_AS"/>
</dbReference>
<feature type="disulfide bond" evidence="19">
    <location>
        <begin position="490"/>
        <end position="498"/>
    </location>
</feature>
<reference evidence="21" key="1">
    <citation type="journal article" date="2023" name="Mol. Phylogenet. Evol.">
        <title>Genome-scale phylogeny and comparative genomics of the fungal order Sordariales.</title>
        <authorList>
            <person name="Hensen N."/>
            <person name="Bonometti L."/>
            <person name="Westerberg I."/>
            <person name="Brannstrom I.O."/>
            <person name="Guillou S."/>
            <person name="Cros-Aarteil S."/>
            <person name="Calhoun S."/>
            <person name="Haridas S."/>
            <person name="Kuo A."/>
            <person name="Mondo S."/>
            <person name="Pangilinan J."/>
            <person name="Riley R."/>
            <person name="LaButti K."/>
            <person name="Andreopoulos B."/>
            <person name="Lipzen A."/>
            <person name="Chen C."/>
            <person name="Yan M."/>
            <person name="Daum C."/>
            <person name="Ng V."/>
            <person name="Clum A."/>
            <person name="Steindorff A."/>
            <person name="Ohm R.A."/>
            <person name="Martin F."/>
            <person name="Silar P."/>
            <person name="Natvig D.O."/>
            <person name="Lalanne C."/>
            <person name="Gautier V."/>
            <person name="Ament-Velasquez S.L."/>
            <person name="Kruys A."/>
            <person name="Hutchinson M.I."/>
            <person name="Powell A.J."/>
            <person name="Barry K."/>
            <person name="Miller A.N."/>
            <person name="Grigoriev I.V."/>
            <person name="Debuchy R."/>
            <person name="Gladieux P."/>
            <person name="Hiltunen Thoren M."/>
            <person name="Johannesson H."/>
        </authorList>
    </citation>
    <scope>NUCLEOTIDE SEQUENCE</scope>
    <source>
        <strain evidence="21">PSN309</strain>
    </source>
</reference>
<evidence type="ECO:0000313" key="22">
    <source>
        <dbReference type="Proteomes" id="UP001302126"/>
    </source>
</evidence>
<dbReference type="EMBL" id="MU864353">
    <property type="protein sequence ID" value="KAK4192723.1"/>
    <property type="molecule type" value="Genomic_DNA"/>
</dbReference>
<keyword evidence="5" id="KW-0964">Secreted</keyword>
<keyword evidence="7 19" id="KW-1015">Disulfide bond</keyword>
<feature type="disulfide bond" evidence="19">
    <location>
        <begin position="82"/>
        <end position="91"/>
    </location>
</feature>
<keyword evidence="20" id="KW-1133">Transmembrane helix</keyword>
<dbReference type="Gene3D" id="3.40.50.1240">
    <property type="entry name" value="Phosphoglycerate mutase-like"/>
    <property type="match status" value="1"/>
</dbReference>
<dbReference type="GO" id="GO:0005576">
    <property type="term" value="C:extracellular region"/>
    <property type="evidence" value="ECO:0007669"/>
    <property type="project" value="UniProtKB-SubCell"/>
</dbReference>
<dbReference type="PANTHER" id="PTHR20963:SF24">
    <property type="entry name" value="3-PHYTASE B"/>
    <property type="match status" value="1"/>
</dbReference>
<sequence length="521" mass="57878">MDKLKSYFRERTPAYSSLPDSDDGNVPDGSRRVPITWRDETTRRRLKLLSIIMIAMSFAGLVFMLFLKTVGGATDNAPPEKCDTPERGFQCSANISHSWGQYSPFYSVPSEIDPALPKDCELTFALILSRHGARDPTFGKAVQYAALLTKIQGSVTNYGPGFEFLRDYEYTLGADQLTAFGEQQMVNSGIKFYQRYQFLAKKSLPFVRASGQNRVLVSAKNWTQGFHEALRADETATAPHDKLLPILEISEDEGVNNTLSHGLCKAFERGGRYAEVGSSAQERYLSAFAKPITSRLNERLPGANITDSDVISLMDLCPFNTVASPVGALSKFCGLFSQDEWEKYDYYQTLGKYYGYGPGNPLGPTQGVGWVNELIARLLKKPVEDSTSSNGTLDSDPVTFPLDRELYADFSHDNDMMGILGALGVYDEVKPLDNTTRTKPEEAGGFSAAWTVAFAARIYVEKMVCRQGDNRGKELVRILVNDKVVPLTKCPVDEGGRCEVEDWVKGLKFVREGGRWVECFA</sequence>
<evidence type="ECO:0000256" key="13">
    <source>
        <dbReference type="ARBA" id="ARBA00043721"/>
    </source>
</evidence>
<comment type="catalytic activity">
    <reaction evidence="12">
        <text>1D-myo-inositol 1,2-bisphosphate + H2O = 1D-myo-inositol 2-phosphate + phosphate</text>
        <dbReference type="Rhea" id="RHEA:77135"/>
        <dbReference type="ChEBI" id="CHEBI:15377"/>
        <dbReference type="ChEBI" id="CHEBI:43474"/>
        <dbReference type="ChEBI" id="CHEBI:84142"/>
        <dbReference type="ChEBI" id="CHEBI:195539"/>
    </reaction>
    <physiologicalReaction direction="left-to-right" evidence="12">
        <dbReference type="Rhea" id="RHEA:77136"/>
    </physiologicalReaction>
</comment>
<dbReference type="Proteomes" id="UP001302126">
    <property type="component" value="Unassembled WGS sequence"/>
</dbReference>
<evidence type="ECO:0000256" key="7">
    <source>
        <dbReference type="ARBA" id="ARBA00023157"/>
    </source>
</evidence>
<protein>
    <recommendedName>
        <fullName evidence="16">Phytase A</fullName>
        <ecNumber evidence="4">3.1.3.8</ecNumber>
    </recommendedName>
    <alternativeName>
        <fullName evidence="17">Histidine acid phosphatase phyA</fullName>
    </alternativeName>
    <alternativeName>
        <fullName evidence="10">Myo-inositol hexakisphosphate phosphohydrolase A</fullName>
    </alternativeName>
    <alternativeName>
        <fullName evidence="9">Myo-inositol-hexaphosphate 3-phosphohydrolase A</fullName>
    </alternativeName>
</protein>
<evidence type="ECO:0000256" key="9">
    <source>
        <dbReference type="ARBA" id="ARBA00041857"/>
    </source>
</evidence>
<evidence type="ECO:0000256" key="6">
    <source>
        <dbReference type="ARBA" id="ARBA00022801"/>
    </source>
</evidence>
<dbReference type="InterPro" id="IPR000560">
    <property type="entry name" value="His_Pase_clade-2"/>
</dbReference>
<dbReference type="GO" id="GO:0016158">
    <property type="term" value="F:inositol hexakisphosphate 3-phosphatase activity"/>
    <property type="evidence" value="ECO:0007669"/>
    <property type="project" value="UniProtKB-EC"/>
</dbReference>
<dbReference type="PROSITE" id="PS00616">
    <property type="entry name" value="HIS_ACID_PHOSPHAT_1"/>
    <property type="match status" value="1"/>
</dbReference>
<dbReference type="InterPro" id="IPR016274">
    <property type="entry name" value="Histidine_acid_Pase_euk"/>
</dbReference>
<comment type="subcellular location">
    <subcellularLocation>
        <location evidence="1">Secreted</location>
    </subcellularLocation>
</comment>
<evidence type="ECO:0000256" key="1">
    <source>
        <dbReference type="ARBA" id="ARBA00004613"/>
    </source>
</evidence>
<evidence type="ECO:0000256" key="5">
    <source>
        <dbReference type="ARBA" id="ARBA00022525"/>
    </source>
</evidence>
<dbReference type="AlphaFoldDB" id="A0AAN6X287"/>
<keyword evidence="20" id="KW-0812">Transmembrane</keyword>
<comment type="catalytic activity">
    <reaction evidence="14">
        <text>1D-myo-inositol 1,2,4,5,6-pentakisphosphate + H2O = 1D-myo-inositol 1,2,5,6-tetrakisphosphate + phosphate</text>
        <dbReference type="Rhea" id="RHEA:77115"/>
        <dbReference type="ChEBI" id="CHEBI:15377"/>
        <dbReference type="ChEBI" id="CHEBI:43474"/>
        <dbReference type="ChEBI" id="CHEBI:57798"/>
        <dbReference type="ChEBI" id="CHEBI:195535"/>
    </reaction>
    <physiologicalReaction direction="left-to-right" evidence="14">
        <dbReference type="Rhea" id="RHEA:77116"/>
    </physiologicalReaction>
</comment>
<dbReference type="GO" id="GO:0003993">
    <property type="term" value="F:acid phosphatase activity"/>
    <property type="evidence" value="ECO:0007669"/>
    <property type="project" value="TreeGrafter"/>
</dbReference>
<evidence type="ECO:0000256" key="8">
    <source>
        <dbReference type="ARBA" id="ARBA00023180"/>
    </source>
</evidence>
<feature type="active site" description="Nucleophile" evidence="18">
    <location>
        <position position="131"/>
    </location>
</feature>
<comment type="caution">
    <text evidence="21">The sequence shown here is derived from an EMBL/GenBank/DDBJ whole genome shotgun (WGS) entry which is preliminary data.</text>
</comment>
<evidence type="ECO:0000256" key="20">
    <source>
        <dbReference type="SAM" id="Phobius"/>
    </source>
</evidence>
<gene>
    <name evidence="21" type="ORF">QBC35DRAFT_469589</name>
</gene>
<comment type="catalytic activity">
    <reaction evidence="11">
        <text>1D-myo-inositol 1,2,5,6-tetrakisphosphate + H2O = 1D-myo-inositol 1,2,6-trisphosphate + phosphate</text>
        <dbReference type="Rhea" id="RHEA:77119"/>
        <dbReference type="ChEBI" id="CHEBI:15377"/>
        <dbReference type="ChEBI" id="CHEBI:43474"/>
        <dbReference type="ChEBI" id="CHEBI:195535"/>
        <dbReference type="ChEBI" id="CHEBI:195537"/>
    </reaction>
    <physiologicalReaction direction="left-to-right" evidence="11">
        <dbReference type="Rhea" id="RHEA:77120"/>
    </physiologicalReaction>
</comment>
<feature type="disulfide bond" evidence="19">
    <location>
        <begin position="120"/>
        <end position="465"/>
    </location>
</feature>
<dbReference type="PROSITE" id="PS00778">
    <property type="entry name" value="HIS_ACID_PHOSPHAT_2"/>
    <property type="match status" value="1"/>
</dbReference>
<organism evidence="21 22">
    <name type="scientific">Podospora australis</name>
    <dbReference type="NCBI Taxonomy" id="1536484"/>
    <lineage>
        <taxon>Eukaryota</taxon>
        <taxon>Fungi</taxon>
        <taxon>Dikarya</taxon>
        <taxon>Ascomycota</taxon>
        <taxon>Pezizomycotina</taxon>
        <taxon>Sordariomycetes</taxon>
        <taxon>Sordariomycetidae</taxon>
        <taxon>Sordariales</taxon>
        <taxon>Podosporaceae</taxon>
        <taxon>Podospora</taxon>
    </lineage>
</organism>
<dbReference type="CDD" id="cd07061">
    <property type="entry name" value="HP_HAP_like"/>
    <property type="match status" value="1"/>
</dbReference>
<dbReference type="PIRSF" id="PIRSF000894">
    <property type="entry name" value="Acid_phosphatase"/>
    <property type="match status" value="1"/>
</dbReference>
<comment type="catalytic activity">
    <reaction evidence="15">
        <text>1D-myo-inositol hexakisphosphate + H2O = 1D-myo-inositol 1,2,4,5,6-pentakisphosphate + phosphate</text>
        <dbReference type="Rhea" id="RHEA:16989"/>
        <dbReference type="ChEBI" id="CHEBI:15377"/>
        <dbReference type="ChEBI" id="CHEBI:43474"/>
        <dbReference type="ChEBI" id="CHEBI:57798"/>
        <dbReference type="ChEBI" id="CHEBI:58130"/>
        <dbReference type="EC" id="3.1.3.8"/>
    </reaction>
    <physiologicalReaction direction="left-to-right" evidence="15">
        <dbReference type="Rhea" id="RHEA:16990"/>
    </physiologicalReaction>
</comment>
<evidence type="ECO:0000256" key="15">
    <source>
        <dbReference type="ARBA" id="ARBA00043788"/>
    </source>
</evidence>
<feature type="transmembrane region" description="Helical" evidence="20">
    <location>
        <begin position="48"/>
        <end position="67"/>
    </location>
</feature>
<evidence type="ECO:0000256" key="4">
    <source>
        <dbReference type="ARBA" id="ARBA00012632"/>
    </source>
</evidence>
<evidence type="ECO:0000256" key="11">
    <source>
        <dbReference type="ARBA" id="ARBA00043670"/>
    </source>
</evidence>
<dbReference type="Pfam" id="PF00328">
    <property type="entry name" value="His_Phos_2"/>
    <property type="match status" value="1"/>
</dbReference>
<comment type="subunit">
    <text evidence="3">Monomer.</text>
</comment>
<evidence type="ECO:0000256" key="16">
    <source>
        <dbReference type="ARBA" id="ARBA00044106"/>
    </source>
</evidence>
<evidence type="ECO:0000256" key="2">
    <source>
        <dbReference type="ARBA" id="ARBA00005375"/>
    </source>
</evidence>
<dbReference type="PANTHER" id="PTHR20963">
    <property type="entry name" value="MULTIPLE INOSITOL POLYPHOSPHATE PHOSPHATASE-RELATED"/>
    <property type="match status" value="1"/>
</dbReference>
<evidence type="ECO:0000256" key="10">
    <source>
        <dbReference type="ARBA" id="ARBA00042300"/>
    </source>
</evidence>
<keyword evidence="6" id="KW-0378">Hydrolase</keyword>
<feature type="active site" description="Proton donor" evidence="18">
    <location>
        <position position="413"/>
    </location>
</feature>
<keyword evidence="22" id="KW-1185">Reference proteome</keyword>
<accession>A0AAN6X287</accession>
<evidence type="ECO:0000256" key="18">
    <source>
        <dbReference type="PIRSR" id="PIRSR000894-1"/>
    </source>
</evidence>
<evidence type="ECO:0000313" key="21">
    <source>
        <dbReference type="EMBL" id="KAK4192723.1"/>
    </source>
</evidence>
<evidence type="ECO:0000256" key="19">
    <source>
        <dbReference type="PIRSR" id="PIRSR000894-2"/>
    </source>
</evidence>
<reference evidence="21" key="2">
    <citation type="submission" date="2023-05" db="EMBL/GenBank/DDBJ databases">
        <authorList>
            <consortium name="Lawrence Berkeley National Laboratory"/>
            <person name="Steindorff A."/>
            <person name="Hensen N."/>
            <person name="Bonometti L."/>
            <person name="Westerberg I."/>
            <person name="Brannstrom I.O."/>
            <person name="Guillou S."/>
            <person name="Cros-Aarteil S."/>
            <person name="Calhoun S."/>
            <person name="Haridas S."/>
            <person name="Kuo A."/>
            <person name="Mondo S."/>
            <person name="Pangilinan J."/>
            <person name="Riley R."/>
            <person name="Labutti K."/>
            <person name="Andreopoulos B."/>
            <person name="Lipzen A."/>
            <person name="Chen C."/>
            <person name="Yanf M."/>
            <person name="Daum C."/>
            <person name="Ng V."/>
            <person name="Clum A."/>
            <person name="Ohm R."/>
            <person name="Martin F."/>
            <person name="Silar P."/>
            <person name="Natvig D."/>
            <person name="Lalanne C."/>
            <person name="Gautier V."/>
            <person name="Ament-Velasquez S.L."/>
            <person name="Kruys A."/>
            <person name="Hutchinson M.I."/>
            <person name="Powell A.J."/>
            <person name="Barry K."/>
            <person name="Miller A.N."/>
            <person name="Grigoriev I.V."/>
            <person name="Debuchy R."/>
            <person name="Gladieux P."/>
            <person name="Thoren M.H."/>
            <person name="Johannesson H."/>
        </authorList>
    </citation>
    <scope>NUCLEOTIDE SEQUENCE</scope>
    <source>
        <strain evidence="21">PSN309</strain>
    </source>
</reference>
<keyword evidence="8" id="KW-0325">Glycoprotein</keyword>
<comment type="catalytic activity">
    <reaction evidence="13">
        <text>1D-myo-inositol 1,2,6-trisphosphate + H2O = 1D-myo-inositol 1,2-bisphosphate + phosphate</text>
        <dbReference type="Rhea" id="RHEA:77131"/>
        <dbReference type="ChEBI" id="CHEBI:15377"/>
        <dbReference type="ChEBI" id="CHEBI:43474"/>
        <dbReference type="ChEBI" id="CHEBI:195537"/>
        <dbReference type="ChEBI" id="CHEBI:195539"/>
    </reaction>
    <physiologicalReaction direction="left-to-right" evidence="13">
        <dbReference type="Rhea" id="RHEA:77132"/>
    </physiologicalReaction>
</comment>
<name>A0AAN6X287_9PEZI</name>
<evidence type="ECO:0000256" key="12">
    <source>
        <dbReference type="ARBA" id="ARBA00043675"/>
    </source>
</evidence>